<evidence type="ECO:0000313" key="2">
    <source>
        <dbReference type="Proteomes" id="UP000054783"/>
    </source>
</evidence>
<dbReference type="Gene3D" id="1.10.246.140">
    <property type="match status" value="1"/>
</dbReference>
<sequence length="104" mass="12147">LGKKQYCFTAVMSNRITDNIEKRLIETGERERLTELLRSLLRSSNWAEKVREECLKIIQRDGIDGITVETVVTEILPTARRLVPESIKRQLLEQLQQFCEEEAE</sequence>
<organism evidence="1 2">
    <name type="scientific">Trichinella patagoniensis</name>
    <dbReference type="NCBI Taxonomy" id="990121"/>
    <lineage>
        <taxon>Eukaryota</taxon>
        <taxon>Metazoa</taxon>
        <taxon>Ecdysozoa</taxon>
        <taxon>Nematoda</taxon>
        <taxon>Enoplea</taxon>
        <taxon>Dorylaimia</taxon>
        <taxon>Trichinellida</taxon>
        <taxon>Trichinellidae</taxon>
        <taxon>Trichinella</taxon>
    </lineage>
</organism>
<dbReference type="InterPro" id="IPR038212">
    <property type="entry name" value="TF_EnY2_sf"/>
</dbReference>
<dbReference type="GO" id="GO:0003713">
    <property type="term" value="F:transcription coactivator activity"/>
    <property type="evidence" value="ECO:0007669"/>
    <property type="project" value="InterPro"/>
</dbReference>
<protein>
    <submittedName>
        <fullName evidence="1">Transcription and mRNA export factor ENY2</fullName>
    </submittedName>
</protein>
<dbReference type="GO" id="GO:0006406">
    <property type="term" value="P:mRNA export from nucleus"/>
    <property type="evidence" value="ECO:0007669"/>
    <property type="project" value="InterPro"/>
</dbReference>
<keyword evidence="2" id="KW-1185">Reference proteome</keyword>
<comment type="caution">
    <text evidence="1">The sequence shown here is derived from an EMBL/GenBank/DDBJ whole genome shotgun (WGS) entry which is preliminary data.</text>
</comment>
<dbReference type="InterPro" id="IPR018783">
    <property type="entry name" value="TF_ENY2"/>
</dbReference>
<dbReference type="EMBL" id="JYDQ01000156">
    <property type="protein sequence ID" value="KRY12764.1"/>
    <property type="molecule type" value="Genomic_DNA"/>
</dbReference>
<dbReference type="Proteomes" id="UP000054783">
    <property type="component" value="Unassembled WGS sequence"/>
</dbReference>
<dbReference type="PANTHER" id="PTHR12514">
    <property type="entry name" value="ENHANCER OF YELLOW 2 TRANSCRIPTION FACTOR"/>
    <property type="match status" value="1"/>
</dbReference>
<name>A0A0V0ZKC4_9BILA</name>
<feature type="non-terminal residue" evidence="1">
    <location>
        <position position="1"/>
    </location>
</feature>
<dbReference type="STRING" id="990121.A0A0V0ZKC4"/>
<dbReference type="GO" id="GO:0000124">
    <property type="term" value="C:SAGA complex"/>
    <property type="evidence" value="ECO:0007669"/>
    <property type="project" value="InterPro"/>
</dbReference>
<dbReference type="OrthoDB" id="6221744at2759"/>
<dbReference type="GO" id="GO:0005643">
    <property type="term" value="C:nuclear pore"/>
    <property type="evidence" value="ECO:0007669"/>
    <property type="project" value="InterPro"/>
</dbReference>
<dbReference type="Pfam" id="PF10163">
    <property type="entry name" value="EnY2"/>
    <property type="match status" value="1"/>
</dbReference>
<evidence type="ECO:0000313" key="1">
    <source>
        <dbReference type="EMBL" id="KRY12764.1"/>
    </source>
</evidence>
<gene>
    <name evidence="1" type="primary">Eny2</name>
    <name evidence="1" type="ORF">T12_15050</name>
</gene>
<accession>A0A0V0ZKC4</accession>
<reference evidence="1 2" key="1">
    <citation type="submission" date="2015-01" db="EMBL/GenBank/DDBJ databases">
        <title>Evolution of Trichinella species and genotypes.</title>
        <authorList>
            <person name="Korhonen P.K."/>
            <person name="Edoardo P."/>
            <person name="Giuseppe L.R."/>
            <person name="Gasser R.B."/>
        </authorList>
    </citation>
    <scope>NUCLEOTIDE SEQUENCE [LARGE SCALE GENOMIC DNA]</scope>
    <source>
        <strain evidence="1">ISS2496</strain>
    </source>
</reference>
<dbReference type="AlphaFoldDB" id="A0A0V0ZKC4"/>
<proteinExistence type="inferred from homology"/>
<dbReference type="HAMAP" id="MF_03046">
    <property type="entry name" value="ENY2_Sus1"/>
    <property type="match status" value="1"/>
</dbReference>